<keyword evidence="3" id="KW-1185">Reference proteome</keyword>
<dbReference type="GeneID" id="54293272"/>
<gene>
    <name evidence="2" type="ORF">K452DRAFT_169339</name>
</gene>
<protein>
    <recommendedName>
        <fullName evidence="4">Secreted protein</fullName>
    </recommendedName>
</protein>
<keyword evidence="1" id="KW-0732">Signal</keyword>
<feature type="chain" id="PRO_5025631903" description="Secreted protein" evidence="1">
    <location>
        <begin position="20"/>
        <end position="102"/>
    </location>
</feature>
<name>A0A6A6BI98_9PEZI</name>
<evidence type="ECO:0008006" key="4">
    <source>
        <dbReference type="Google" id="ProtNLM"/>
    </source>
</evidence>
<evidence type="ECO:0000313" key="3">
    <source>
        <dbReference type="Proteomes" id="UP000799438"/>
    </source>
</evidence>
<dbReference type="RefSeq" id="XP_033399050.1">
    <property type="nucleotide sequence ID" value="XM_033535776.1"/>
</dbReference>
<dbReference type="EMBL" id="ML995482">
    <property type="protein sequence ID" value="KAF2143338.1"/>
    <property type="molecule type" value="Genomic_DNA"/>
</dbReference>
<reference evidence="2" key="1">
    <citation type="journal article" date="2020" name="Stud. Mycol.">
        <title>101 Dothideomycetes genomes: a test case for predicting lifestyles and emergence of pathogens.</title>
        <authorList>
            <person name="Haridas S."/>
            <person name="Albert R."/>
            <person name="Binder M."/>
            <person name="Bloem J."/>
            <person name="Labutti K."/>
            <person name="Salamov A."/>
            <person name="Andreopoulos B."/>
            <person name="Baker S."/>
            <person name="Barry K."/>
            <person name="Bills G."/>
            <person name="Bluhm B."/>
            <person name="Cannon C."/>
            <person name="Castanera R."/>
            <person name="Culley D."/>
            <person name="Daum C."/>
            <person name="Ezra D."/>
            <person name="Gonzalez J."/>
            <person name="Henrissat B."/>
            <person name="Kuo A."/>
            <person name="Liang C."/>
            <person name="Lipzen A."/>
            <person name="Lutzoni F."/>
            <person name="Magnuson J."/>
            <person name="Mondo S."/>
            <person name="Nolan M."/>
            <person name="Ohm R."/>
            <person name="Pangilinan J."/>
            <person name="Park H.-J."/>
            <person name="Ramirez L."/>
            <person name="Alfaro M."/>
            <person name="Sun H."/>
            <person name="Tritt A."/>
            <person name="Yoshinaga Y."/>
            <person name="Zwiers L.-H."/>
            <person name="Turgeon B."/>
            <person name="Goodwin S."/>
            <person name="Spatafora J."/>
            <person name="Crous P."/>
            <person name="Grigoriev I."/>
        </authorList>
    </citation>
    <scope>NUCLEOTIDE SEQUENCE</scope>
    <source>
        <strain evidence="2">CBS 121167</strain>
    </source>
</reference>
<dbReference type="AlphaFoldDB" id="A0A6A6BI98"/>
<evidence type="ECO:0000313" key="2">
    <source>
        <dbReference type="EMBL" id="KAF2143338.1"/>
    </source>
</evidence>
<dbReference type="Proteomes" id="UP000799438">
    <property type="component" value="Unassembled WGS sequence"/>
</dbReference>
<sequence>MGFFFFFFFFFCLLFLLFGARSPTGLDWLDDIKEHSFFSLYKGERWSSTSSRTDDFLIYFSSLSKCLYGVLRQGGKLGGRPFYVSMIWRGDGHERRREALEE</sequence>
<proteinExistence type="predicted"/>
<organism evidence="2 3">
    <name type="scientific">Aplosporella prunicola CBS 121167</name>
    <dbReference type="NCBI Taxonomy" id="1176127"/>
    <lineage>
        <taxon>Eukaryota</taxon>
        <taxon>Fungi</taxon>
        <taxon>Dikarya</taxon>
        <taxon>Ascomycota</taxon>
        <taxon>Pezizomycotina</taxon>
        <taxon>Dothideomycetes</taxon>
        <taxon>Dothideomycetes incertae sedis</taxon>
        <taxon>Botryosphaeriales</taxon>
        <taxon>Aplosporellaceae</taxon>
        <taxon>Aplosporella</taxon>
    </lineage>
</organism>
<evidence type="ECO:0000256" key="1">
    <source>
        <dbReference type="SAM" id="SignalP"/>
    </source>
</evidence>
<accession>A0A6A6BI98</accession>
<feature type="signal peptide" evidence="1">
    <location>
        <begin position="1"/>
        <end position="19"/>
    </location>
</feature>